<evidence type="ECO:0000313" key="2">
    <source>
        <dbReference type="Proteomes" id="UP000828390"/>
    </source>
</evidence>
<keyword evidence="2" id="KW-1185">Reference proteome</keyword>
<sequence>MMKKYIGSSQFRQYGLMQQSLSCAVRLKREAFRVIHFRLHLNPKQHPCYVDICQYAKTIEVSAAFLRLKKVKCTWCLTQEGVRLI</sequence>
<accession>A0A9D4QP27</accession>
<name>A0A9D4QP27_DREPO</name>
<comment type="caution">
    <text evidence="1">The sequence shown here is derived from an EMBL/GenBank/DDBJ whole genome shotgun (WGS) entry which is preliminary data.</text>
</comment>
<proteinExistence type="predicted"/>
<protein>
    <submittedName>
        <fullName evidence="1">Uncharacterized protein</fullName>
    </submittedName>
</protein>
<reference evidence="1" key="1">
    <citation type="journal article" date="2019" name="bioRxiv">
        <title>The Genome of the Zebra Mussel, Dreissena polymorpha: A Resource for Invasive Species Research.</title>
        <authorList>
            <person name="McCartney M.A."/>
            <person name="Auch B."/>
            <person name="Kono T."/>
            <person name="Mallez S."/>
            <person name="Zhang Y."/>
            <person name="Obille A."/>
            <person name="Becker A."/>
            <person name="Abrahante J.E."/>
            <person name="Garbe J."/>
            <person name="Badalamenti J.P."/>
            <person name="Herman A."/>
            <person name="Mangelson H."/>
            <person name="Liachko I."/>
            <person name="Sullivan S."/>
            <person name="Sone E.D."/>
            <person name="Koren S."/>
            <person name="Silverstein K.A.T."/>
            <person name="Beckman K.B."/>
            <person name="Gohl D.M."/>
        </authorList>
    </citation>
    <scope>NUCLEOTIDE SEQUENCE</scope>
    <source>
        <strain evidence="1">Duluth1</strain>
        <tissue evidence="1">Whole animal</tissue>
    </source>
</reference>
<dbReference type="AlphaFoldDB" id="A0A9D4QP27"/>
<organism evidence="1 2">
    <name type="scientific">Dreissena polymorpha</name>
    <name type="common">Zebra mussel</name>
    <name type="synonym">Mytilus polymorpha</name>
    <dbReference type="NCBI Taxonomy" id="45954"/>
    <lineage>
        <taxon>Eukaryota</taxon>
        <taxon>Metazoa</taxon>
        <taxon>Spiralia</taxon>
        <taxon>Lophotrochozoa</taxon>
        <taxon>Mollusca</taxon>
        <taxon>Bivalvia</taxon>
        <taxon>Autobranchia</taxon>
        <taxon>Heteroconchia</taxon>
        <taxon>Euheterodonta</taxon>
        <taxon>Imparidentia</taxon>
        <taxon>Neoheterodontei</taxon>
        <taxon>Myida</taxon>
        <taxon>Dreissenoidea</taxon>
        <taxon>Dreissenidae</taxon>
        <taxon>Dreissena</taxon>
    </lineage>
</organism>
<gene>
    <name evidence="1" type="ORF">DPMN_111684</name>
</gene>
<dbReference type="EMBL" id="JAIWYP010000004">
    <property type="protein sequence ID" value="KAH3838276.1"/>
    <property type="molecule type" value="Genomic_DNA"/>
</dbReference>
<evidence type="ECO:0000313" key="1">
    <source>
        <dbReference type="EMBL" id="KAH3838276.1"/>
    </source>
</evidence>
<dbReference type="Proteomes" id="UP000828390">
    <property type="component" value="Unassembled WGS sequence"/>
</dbReference>
<reference evidence="1" key="2">
    <citation type="submission" date="2020-11" db="EMBL/GenBank/DDBJ databases">
        <authorList>
            <person name="McCartney M.A."/>
            <person name="Auch B."/>
            <person name="Kono T."/>
            <person name="Mallez S."/>
            <person name="Becker A."/>
            <person name="Gohl D.M."/>
            <person name="Silverstein K.A.T."/>
            <person name="Koren S."/>
            <person name="Bechman K.B."/>
            <person name="Herman A."/>
            <person name="Abrahante J.E."/>
            <person name="Garbe J."/>
        </authorList>
    </citation>
    <scope>NUCLEOTIDE SEQUENCE</scope>
    <source>
        <strain evidence="1">Duluth1</strain>
        <tissue evidence="1">Whole animal</tissue>
    </source>
</reference>